<dbReference type="AlphaFoldDB" id="A0A1V3WYD0"/>
<protein>
    <submittedName>
        <fullName evidence="2">Uncharacterized protein</fullName>
    </submittedName>
</protein>
<reference evidence="3 4" key="1">
    <citation type="submission" date="2017-02" db="EMBL/GenBank/DDBJ databases">
        <title>Complete genome sequences of Mycobacterium kansasii strains isolated from rhesus macaques.</title>
        <authorList>
            <person name="Panda A."/>
            <person name="Nagaraj S."/>
            <person name="Zhao X."/>
            <person name="Tettelin H."/>
            <person name="Detolla L.J."/>
        </authorList>
    </citation>
    <scope>NUCLEOTIDE SEQUENCE [LARGE SCALE GENOMIC DNA]</scope>
    <source>
        <strain evidence="1 3">11-3469</strain>
        <strain evidence="2 4">11-3813</strain>
    </source>
</reference>
<organism evidence="2 4">
    <name type="scientific">Mycobacterium kansasii</name>
    <dbReference type="NCBI Taxonomy" id="1768"/>
    <lineage>
        <taxon>Bacteria</taxon>
        <taxon>Bacillati</taxon>
        <taxon>Actinomycetota</taxon>
        <taxon>Actinomycetes</taxon>
        <taxon>Mycobacteriales</taxon>
        <taxon>Mycobacteriaceae</taxon>
        <taxon>Mycobacterium</taxon>
    </lineage>
</organism>
<name>A0A1V3WYD0_MYCKA</name>
<dbReference type="Proteomes" id="UP000189229">
    <property type="component" value="Unassembled WGS sequence"/>
</dbReference>
<evidence type="ECO:0000313" key="2">
    <source>
        <dbReference type="EMBL" id="OOK72053.1"/>
    </source>
</evidence>
<evidence type="ECO:0000313" key="1">
    <source>
        <dbReference type="EMBL" id="OOK68121.1"/>
    </source>
</evidence>
<sequence>MTASHRHIISPEVKLSSTAERASSMATDVHPGIVTLPARRVYIFTRRRGAADDTAPRRP</sequence>
<accession>A0A1V3WYD0</accession>
<gene>
    <name evidence="1" type="ORF">BZL29_7002</name>
    <name evidence="2" type="ORF">BZL30_5456</name>
</gene>
<dbReference type="EMBL" id="MVBM01000005">
    <property type="protein sequence ID" value="OOK72053.1"/>
    <property type="molecule type" value="Genomic_DNA"/>
</dbReference>
<dbReference type="EMBL" id="MVBN01000008">
    <property type="protein sequence ID" value="OOK68121.1"/>
    <property type="molecule type" value="Genomic_DNA"/>
</dbReference>
<dbReference type="Proteomes" id="UP000188532">
    <property type="component" value="Unassembled WGS sequence"/>
</dbReference>
<proteinExistence type="predicted"/>
<comment type="caution">
    <text evidence="2">The sequence shown here is derived from an EMBL/GenBank/DDBJ whole genome shotgun (WGS) entry which is preliminary data.</text>
</comment>
<evidence type="ECO:0000313" key="3">
    <source>
        <dbReference type="Proteomes" id="UP000188532"/>
    </source>
</evidence>
<evidence type="ECO:0000313" key="4">
    <source>
        <dbReference type="Proteomes" id="UP000189229"/>
    </source>
</evidence>